<accession>A0A654TWB0</accession>
<protein>
    <submittedName>
        <fullName evidence="2">Uncharacterized protein</fullName>
    </submittedName>
</protein>
<sequence length="102" mass="10204">MPHDITANPNNPKWVSANRLPTSIPIPASSGNRASNRRTAVISSSAPTTASGSSRSAGSIAVPASTSAVGTPRSLATSHSTRVAYTGCLTSAGGGRCPTRLS</sequence>
<feature type="compositionally biased region" description="Polar residues" evidence="1">
    <location>
        <begin position="29"/>
        <end position="38"/>
    </location>
</feature>
<dbReference type="AlphaFoldDB" id="A0A654TWB0"/>
<dbReference type="Proteomes" id="UP000046680">
    <property type="component" value="Unassembled WGS sequence"/>
</dbReference>
<evidence type="ECO:0000313" key="3">
    <source>
        <dbReference type="Proteomes" id="UP000046680"/>
    </source>
</evidence>
<organism evidence="2 3">
    <name type="scientific">Mycobacterium tuberculosis</name>
    <dbReference type="NCBI Taxonomy" id="1773"/>
    <lineage>
        <taxon>Bacteria</taxon>
        <taxon>Bacillati</taxon>
        <taxon>Actinomycetota</taxon>
        <taxon>Actinomycetes</taxon>
        <taxon>Mycobacteriales</taxon>
        <taxon>Mycobacteriaceae</taxon>
        <taxon>Mycobacterium</taxon>
        <taxon>Mycobacterium tuberculosis complex</taxon>
    </lineage>
</organism>
<proteinExistence type="predicted"/>
<feature type="compositionally biased region" description="Low complexity" evidence="1">
    <location>
        <begin position="42"/>
        <end position="61"/>
    </location>
</feature>
<feature type="compositionally biased region" description="Polar residues" evidence="1">
    <location>
        <begin position="64"/>
        <end position="75"/>
    </location>
</feature>
<feature type="region of interest" description="Disordered" evidence="1">
    <location>
        <begin position="1"/>
        <end position="75"/>
    </location>
</feature>
<reference evidence="2 3" key="1">
    <citation type="submission" date="2015-03" db="EMBL/GenBank/DDBJ databases">
        <authorList>
            <consortium name="Pathogen Informatics"/>
        </authorList>
    </citation>
    <scope>NUCLEOTIDE SEQUENCE [LARGE SCALE GENOMIC DNA]</scope>
    <source>
        <strain evidence="2 3">C09601061</strain>
    </source>
</reference>
<dbReference type="EMBL" id="CGCX01000060">
    <property type="protein sequence ID" value="CFR66121.1"/>
    <property type="molecule type" value="Genomic_DNA"/>
</dbReference>
<evidence type="ECO:0000313" key="2">
    <source>
        <dbReference type="EMBL" id="CFR66121.1"/>
    </source>
</evidence>
<gene>
    <name evidence="2" type="ORF">ERS007657_00301</name>
</gene>
<name>A0A654TWB0_MYCTX</name>
<evidence type="ECO:0000256" key="1">
    <source>
        <dbReference type="SAM" id="MobiDB-lite"/>
    </source>
</evidence>